<proteinExistence type="predicted"/>
<reference evidence="2 3" key="1">
    <citation type="submission" date="2019-09" db="EMBL/GenBank/DDBJ databases">
        <title>A chromosome-level genome assembly of the Chinese tupelo Nyssa sinensis.</title>
        <authorList>
            <person name="Yang X."/>
            <person name="Kang M."/>
            <person name="Yang Y."/>
            <person name="Xiong H."/>
            <person name="Wang M."/>
            <person name="Zhang Z."/>
            <person name="Wang Z."/>
            <person name="Wu H."/>
            <person name="Ma T."/>
            <person name="Liu J."/>
            <person name="Xi Z."/>
        </authorList>
    </citation>
    <scope>NUCLEOTIDE SEQUENCE [LARGE SCALE GENOMIC DNA]</scope>
    <source>
        <strain evidence="2">J267</strain>
        <tissue evidence="2">Leaf</tissue>
    </source>
</reference>
<sequence length="236" mass="27068">MQEGQKGLQKWNFRARERGETCRSSRSKQQQKKHEGKSWWDLVQIDELDSLEGIDYSSRIGSVVELSDWEDEVGMVILELRVEELDKIVDDEVNRHKIDHSRAEVVELAIFLASEKNVRTTFEEGANMKDMAGRHQPKVLTSRVGGRGAEVGELASIEGVQGFEGRFFSLVEEILQNNGQGEMVVQLNRLSNEETFARKLHRALKILEFTVNYDGKKSDVEAEKWKEIDSRCDPMK</sequence>
<keyword evidence="3" id="KW-1185">Reference proteome</keyword>
<name>A0A5J5BM26_9ASTE</name>
<feature type="region of interest" description="Disordered" evidence="1">
    <location>
        <begin position="1"/>
        <end position="35"/>
    </location>
</feature>
<evidence type="ECO:0000256" key="1">
    <source>
        <dbReference type="SAM" id="MobiDB-lite"/>
    </source>
</evidence>
<gene>
    <name evidence="2" type="ORF">F0562_023924</name>
</gene>
<evidence type="ECO:0000313" key="3">
    <source>
        <dbReference type="Proteomes" id="UP000325577"/>
    </source>
</evidence>
<dbReference type="EMBL" id="CM018035">
    <property type="protein sequence ID" value="KAA8542772.1"/>
    <property type="molecule type" value="Genomic_DNA"/>
</dbReference>
<evidence type="ECO:0000313" key="2">
    <source>
        <dbReference type="EMBL" id="KAA8542772.1"/>
    </source>
</evidence>
<dbReference type="Proteomes" id="UP000325577">
    <property type="component" value="Linkage Group LG12"/>
</dbReference>
<organism evidence="2 3">
    <name type="scientific">Nyssa sinensis</name>
    <dbReference type="NCBI Taxonomy" id="561372"/>
    <lineage>
        <taxon>Eukaryota</taxon>
        <taxon>Viridiplantae</taxon>
        <taxon>Streptophyta</taxon>
        <taxon>Embryophyta</taxon>
        <taxon>Tracheophyta</taxon>
        <taxon>Spermatophyta</taxon>
        <taxon>Magnoliopsida</taxon>
        <taxon>eudicotyledons</taxon>
        <taxon>Gunneridae</taxon>
        <taxon>Pentapetalae</taxon>
        <taxon>asterids</taxon>
        <taxon>Cornales</taxon>
        <taxon>Nyssaceae</taxon>
        <taxon>Nyssa</taxon>
    </lineage>
</organism>
<accession>A0A5J5BM26</accession>
<dbReference type="AlphaFoldDB" id="A0A5J5BM26"/>
<feature type="compositionally biased region" description="Basic and acidic residues" evidence="1">
    <location>
        <begin position="14"/>
        <end position="23"/>
    </location>
</feature>
<protein>
    <submittedName>
        <fullName evidence="2">Uncharacterized protein</fullName>
    </submittedName>
</protein>